<protein>
    <recommendedName>
        <fullName evidence="11">Heat stress transcription factor</fullName>
    </recommendedName>
</protein>
<evidence type="ECO:0000259" key="14">
    <source>
        <dbReference type="PROSITE" id="PS00434"/>
    </source>
</evidence>
<evidence type="ECO:0000256" key="13">
    <source>
        <dbReference type="SAM" id="Coils"/>
    </source>
</evidence>
<name>A0A9Q1M0L2_9SOLA</name>
<keyword evidence="16" id="KW-1185">Reference proteome</keyword>
<dbReference type="GO" id="GO:0003700">
    <property type="term" value="F:DNA-binding transcription factor activity"/>
    <property type="evidence" value="ECO:0007669"/>
    <property type="project" value="InterPro"/>
</dbReference>
<evidence type="ECO:0000256" key="8">
    <source>
        <dbReference type="ARBA" id="ARBA00023163"/>
    </source>
</evidence>
<dbReference type="GO" id="GO:0000978">
    <property type="term" value="F:RNA polymerase II cis-regulatory region sequence-specific DNA binding"/>
    <property type="evidence" value="ECO:0007669"/>
    <property type="project" value="TreeGrafter"/>
</dbReference>
<dbReference type="FunFam" id="1.10.10.10:FF:000057">
    <property type="entry name" value="Heat shock transcription factor 1"/>
    <property type="match status" value="1"/>
</dbReference>
<dbReference type="GO" id="GO:0034605">
    <property type="term" value="P:cellular response to heat"/>
    <property type="evidence" value="ECO:0007669"/>
    <property type="project" value="TreeGrafter"/>
</dbReference>
<keyword evidence="8" id="KW-0804">Transcription</keyword>
<dbReference type="Gene3D" id="1.10.10.10">
    <property type="entry name" value="Winged helix-like DNA-binding domain superfamily/Winged helix DNA-binding domain"/>
    <property type="match status" value="1"/>
</dbReference>
<evidence type="ECO:0000256" key="6">
    <source>
        <dbReference type="ARBA" id="ARBA00023125"/>
    </source>
</evidence>
<evidence type="ECO:0000256" key="7">
    <source>
        <dbReference type="ARBA" id="ARBA00023159"/>
    </source>
</evidence>
<dbReference type="PROSITE" id="PS00434">
    <property type="entry name" value="HSF_DOMAIN"/>
    <property type="match status" value="1"/>
</dbReference>
<dbReference type="Proteomes" id="UP001152561">
    <property type="component" value="Unassembled WGS sequence"/>
</dbReference>
<keyword evidence="13" id="KW-0175">Coiled coil</keyword>
<dbReference type="GO" id="GO:0006357">
    <property type="term" value="P:regulation of transcription by RNA polymerase II"/>
    <property type="evidence" value="ECO:0007669"/>
    <property type="project" value="TreeGrafter"/>
</dbReference>
<dbReference type="PRINTS" id="PR00056">
    <property type="entry name" value="HSFDOMAIN"/>
</dbReference>
<evidence type="ECO:0000256" key="1">
    <source>
        <dbReference type="ARBA" id="ARBA00004123"/>
    </source>
</evidence>
<dbReference type="Pfam" id="PF00447">
    <property type="entry name" value="HSF_DNA-bind"/>
    <property type="match status" value="1"/>
</dbReference>
<sequence>MDPNFPPIKEKFPGSKEPSSFMWIPQPMEGLHENGPPPFLTKTYELVDDPNTNDVVSWSIGNNSFIVWDPQTFSMNLLSRYFKHSNFSSFVRQLNTYGFRKVNPDQWEFASEGFLRGQKHLLKTIRRRRTSNFHPGQDSNQGIDSCIELGKLELDGEVDRLRREKQVLMMELVELRQHQQSTKSYIKTMEEKLKRTEQKQQQMMNFLAKAMQNPRFLEQMMQQKERRKELVEEIRKKRTQIDHQGPSNVGLGELGLSVNNIDGNLNIKMEPQEYYHGEIYGFDDFELERSLGMIMQGPSGNTINFDQEDYNIENEDLGNFGSENKAIDEGFWEDLLDESVEDEIYLIGNIQGDNEEDHVDVLAHQLGFLGSRPK</sequence>
<comment type="caution">
    <text evidence="15">The sequence shown here is derived from an EMBL/GenBank/DDBJ whole genome shotgun (WGS) entry which is preliminary data.</text>
</comment>
<dbReference type="PANTHER" id="PTHR10015:SF462">
    <property type="entry name" value="HEAT STRESS TRANSCRIPTION FACTOR A-6B-LIKE"/>
    <property type="match status" value="1"/>
</dbReference>
<comment type="subcellular location">
    <subcellularLocation>
        <location evidence="1">Nucleus</location>
    </subcellularLocation>
</comment>
<keyword evidence="7" id="KW-0010">Activator</keyword>
<keyword evidence="3" id="KW-0597">Phosphoprotein</keyword>
<keyword evidence="9" id="KW-0539">Nucleus</keyword>
<dbReference type="InterPro" id="IPR036390">
    <property type="entry name" value="WH_DNA-bd_sf"/>
</dbReference>
<dbReference type="SUPFAM" id="SSF46785">
    <property type="entry name" value="Winged helix' DNA-binding domain"/>
    <property type="match status" value="1"/>
</dbReference>
<keyword evidence="4" id="KW-0805">Transcription regulation</keyword>
<gene>
    <name evidence="15" type="ORF">K7X08_010930</name>
</gene>
<evidence type="ECO:0000256" key="12">
    <source>
        <dbReference type="RuleBase" id="RU004020"/>
    </source>
</evidence>
<dbReference type="EMBL" id="JAJAGQ010000012">
    <property type="protein sequence ID" value="KAJ8547344.1"/>
    <property type="molecule type" value="Genomic_DNA"/>
</dbReference>
<feature type="domain" description="HSF-type DNA-binding" evidence="14">
    <location>
        <begin position="78"/>
        <end position="102"/>
    </location>
</feature>
<feature type="coiled-coil region" evidence="13">
    <location>
        <begin position="151"/>
        <end position="240"/>
    </location>
</feature>
<proteinExistence type="inferred from homology"/>
<dbReference type="AlphaFoldDB" id="A0A9Q1M0L2"/>
<evidence type="ECO:0000256" key="3">
    <source>
        <dbReference type="ARBA" id="ARBA00022553"/>
    </source>
</evidence>
<dbReference type="OrthoDB" id="60033at2759"/>
<dbReference type="InterPro" id="IPR036388">
    <property type="entry name" value="WH-like_DNA-bd_sf"/>
</dbReference>
<dbReference type="PANTHER" id="PTHR10015">
    <property type="entry name" value="HEAT SHOCK TRANSCRIPTION FACTOR"/>
    <property type="match status" value="1"/>
</dbReference>
<evidence type="ECO:0000256" key="10">
    <source>
        <dbReference type="ARBA" id="ARBA00055747"/>
    </source>
</evidence>
<comment type="function">
    <text evidence="10">DNA-binding protein that specifically binds heat shock promoter elements (HSE) and activates transcription.</text>
</comment>
<evidence type="ECO:0000313" key="15">
    <source>
        <dbReference type="EMBL" id="KAJ8547344.1"/>
    </source>
</evidence>
<evidence type="ECO:0000256" key="11">
    <source>
        <dbReference type="ARBA" id="ARBA00081483"/>
    </source>
</evidence>
<keyword evidence="5" id="KW-0346">Stress response</keyword>
<accession>A0A9Q1M0L2</accession>
<evidence type="ECO:0000256" key="5">
    <source>
        <dbReference type="ARBA" id="ARBA00023016"/>
    </source>
</evidence>
<organism evidence="15 16">
    <name type="scientific">Anisodus acutangulus</name>
    <dbReference type="NCBI Taxonomy" id="402998"/>
    <lineage>
        <taxon>Eukaryota</taxon>
        <taxon>Viridiplantae</taxon>
        <taxon>Streptophyta</taxon>
        <taxon>Embryophyta</taxon>
        <taxon>Tracheophyta</taxon>
        <taxon>Spermatophyta</taxon>
        <taxon>Magnoliopsida</taxon>
        <taxon>eudicotyledons</taxon>
        <taxon>Gunneridae</taxon>
        <taxon>Pentapetalae</taxon>
        <taxon>asterids</taxon>
        <taxon>lamiids</taxon>
        <taxon>Solanales</taxon>
        <taxon>Solanaceae</taxon>
        <taxon>Solanoideae</taxon>
        <taxon>Hyoscyameae</taxon>
        <taxon>Anisodus</taxon>
    </lineage>
</organism>
<evidence type="ECO:0000256" key="2">
    <source>
        <dbReference type="ARBA" id="ARBA00006403"/>
    </source>
</evidence>
<evidence type="ECO:0000256" key="9">
    <source>
        <dbReference type="ARBA" id="ARBA00023242"/>
    </source>
</evidence>
<dbReference type="SMART" id="SM00415">
    <property type="entry name" value="HSF"/>
    <property type="match status" value="1"/>
</dbReference>
<keyword evidence="6" id="KW-0238">DNA-binding</keyword>
<evidence type="ECO:0000313" key="16">
    <source>
        <dbReference type="Proteomes" id="UP001152561"/>
    </source>
</evidence>
<dbReference type="GO" id="GO:0005634">
    <property type="term" value="C:nucleus"/>
    <property type="evidence" value="ECO:0007669"/>
    <property type="project" value="UniProtKB-SubCell"/>
</dbReference>
<reference evidence="16" key="1">
    <citation type="journal article" date="2023" name="Proc. Natl. Acad. Sci. U.S.A.">
        <title>Genomic and structural basis for evolution of tropane alkaloid biosynthesis.</title>
        <authorList>
            <person name="Wanga Y.-J."/>
            <person name="Taina T."/>
            <person name="Yua J.-Y."/>
            <person name="Lia J."/>
            <person name="Xua B."/>
            <person name="Chenc J."/>
            <person name="D'Auriad J.C."/>
            <person name="Huanga J.-P."/>
            <person name="Huanga S.-X."/>
        </authorList>
    </citation>
    <scope>NUCLEOTIDE SEQUENCE [LARGE SCALE GENOMIC DNA]</scope>
    <source>
        <strain evidence="16">cv. KIB-2019</strain>
    </source>
</reference>
<dbReference type="InterPro" id="IPR000232">
    <property type="entry name" value="HSF_DNA-bd"/>
</dbReference>
<comment type="similarity">
    <text evidence="2 12">Belongs to the HSF family.</text>
</comment>
<evidence type="ECO:0000256" key="4">
    <source>
        <dbReference type="ARBA" id="ARBA00023015"/>
    </source>
</evidence>